<reference evidence="2" key="2">
    <citation type="submission" date="2022-01" db="EMBL/GenBank/DDBJ databases">
        <authorList>
            <person name="Yamashiro T."/>
            <person name="Shiraishi A."/>
            <person name="Satake H."/>
            <person name="Nakayama K."/>
        </authorList>
    </citation>
    <scope>NUCLEOTIDE SEQUENCE</scope>
</reference>
<dbReference type="Proteomes" id="UP001151760">
    <property type="component" value="Unassembled WGS sequence"/>
</dbReference>
<sequence length="165" mass="19701">MNLCCNTAKVEWHKIVWFSNCIPRHAFVLWMAMQNRLSTQDRIAIWKPNDVMQCAFCKQCLDSIEHLFFTCVFSIDVWKEMQKMLSVNMSFSWRSVVEELYRLPNNNNIWSIVRRLVFGVVVYFLWLKITGFEVKESKTVKEVEDKRNVEIQRRKSRIVSNSLVV</sequence>
<keyword evidence="3" id="KW-1185">Reference proteome</keyword>
<name>A0ABQ5J650_9ASTR</name>
<evidence type="ECO:0000313" key="2">
    <source>
        <dbReference type="EMBL" id="GJU08021.1"/>
    </source>
</evidence>
<organism evidence="2 3">
    <name type="scientific">Tanacetum coccineum</name>
    <dbReference type="NCBI Taxonomy" id="301880"/>
    <lineage>
        <taxon>Eukaryota</taxon>
        <taxon>Viridiplantae</taxon>
        <taxon>Streptophyta</taxon>
        <taxon>Embryophyta</taxon>
        <taxon>Tracheophyta</taxon>
        <taxon>Spermatophyta</taxon>
        <taxon>Magnoliopsida</taxon>
        <taxon>eudicotyledons</taxon>
        <taxon>Gunneridae</taxon>
        <taxon>Pentapetalae</taxon>
        <taxon>asterids</taxon>
        <taxon>campanulids</taxon>
        <taxon>Asterales</taxon>
        <taxon>Asteraceae</taxon>
        <taxon>Asteroideae</taxon>
        <taxon>Anthemideae</taxon>
        <taxon>Anthemidinae</taxon>
        <taxon>Tanacetum</taxon>
    </lineage>
</organism>
<keyword evidence="2" id="KW-0695">RNA-directed DNA polymerase</keyword>
<dbReference type="EMBL" id="BQNB010021594">
    <property type="protein sequence ID" value="GJU08021.1"/>
    <property type="molecule type" value="Genomic_DNA"/>
</dbReference>
<gene>
    <name evidence="2" type="ORF">Tco_1124451</name>
</gene>
<dbReference type="PANTHER" id="PTHR33116">
    <property type="entry name" value="REVERSE TRANSCRIPTASE ZINC-BINDING DOMAIN-CONTAINING PROTEIN-RELATED-RELATED"/>
    <property type="match status" value="1"/>
</dbReference>
<protein>
    <submittedName>
        <fullName evidence="2">Reverse transcriptase zinc-binding domain-containing protein</fullName>
    </submittedName>
</protein>
<dbReference type="GO" id="GO:0003964">
    <property type="term" value="F:RNA-directed DNA polymerase activity"/>
    <property type="evidence" value="ECO:0007669"/>
    <property type="project" value="UniProtKB-KW"/>
</dbReference>
<proteinExistence type="predicted"/>
<comment type="caution">
    <text evidence="2">The sequence shown here is derived from an EMBL/GenBank/DDBJ whole genome shotgun (WGS) entry which is preliminary data.</text>
</comment>
<reference evidence="2" key="1">
    <citation type="journal article" date="2022" name="Int. J. Mol. Sci.">
        <title>Draft Genome of Tanacetum Coccineum: Genomic Comparison of Closely Related Tanacetum-Family Plants.</title>
        <authorList>
            <person name="Yamashiro T."/>
            <person name="Shiraishi A."/>
            <person name="Nakayama K."/>
            <person name="Satake H."/>
        </authorList>
    </citation>
    <scope>NUCLEOTIDE SEQUENCE</scope>
</reference>
<accession>A0ABQ5J650</accession>
<feature type="domain" description="Reverse transcriptase zinc-binding" evidence="1">
    <location>
        <begin position="6"/>
        <end position="78"/>
    </location>
</feature>
<keyword evidence="2" id="KW-0548">Nucleotidyltransferase</keyword>
<dbReference type="Pfam" id="PF13966">
    <property type="entry name" value="zf-RVT"/>
    <property type="match status" value="1"/>
</dbReference>
<dbReference type="PANTHER" id="PTHR33116:SF76">
    <property type="entry name" value="DUF4283 DOMAIN-CONTAINING PROTEIN"/>
    <property type="match status" value="1"/>
</dbReference>
<keyword evidence="2" id="KW-0808">Transferase</keyword>
<dbReference type="InterPro" id="IPR026960">
    <property type="entry name" value="RVT-Znf"/>
</dbReference>
<evidence type="ECO:0000313" key="3">
    <source>
        <dbReference type="Proteomes" id="UP001151760"/>
    </source>
</evidence>
<evidence type="ECO:0000259" key="1">
    <source>
        <dbReference type="Pfam" id="PF13966"/>
    </source>
</evidence>